<name>A0A098L8K4_9BACT</name>
<dbReference type="InterPro" id="IPR031009">
    <property type="entry name" value="Tcm_partner"/>
</dbReference>
<dbReference type="NCBIfam" id="TIGR04474">
    <property type="entry name" value="tcm_partner"/>
    <property type="match status" value="1"/>
</dbReference>
<reference evidence="1 2" key="1">
    <citation type="submission" date="2014-09" db="EMBL/GenBank/DDBJ databases">
        <title>Sporocytophaga myxococcoides PG-01 genome sequencing.</title>
        <authorList>
            <person name="Liu L."/>
            <person name="Gao P.J."/>
            <person name="Chen G.J."/>
            <person name="Wang L.S."/>
        </authorList>
    </citation>
    <scope>NUCLEOTIDE SEQUENCE [LARGE SCALE GENOMIC DNA]</scope>
    <source>
        <strain evidence="1 2">PG-01</strain>
    </source>
</reference>
<comment type="caution">
    <text evidence="1">The sequence shown here is derived from an EMBL/GenBank/DDBJ whole genome shotgun (WGS) entry which is preliminary data.</text>
</comment>
<accession>A0A098L8K4</accession>
<dbReference type="EMBL" id="BBLT01000001">
    <property type="protein sequence ID" value="GAL83116.1"/>
    <property type="molecule type" value="Genomic_DNA"/>
</dbReference>
<dbReference type="Proteomes" id="UP000030185">
    <property type="component" value="Unassembled WGS sequence"/>
</dbReference>
<dbReference type="AlphaFoldDB" id="A0A098L8K4"/>
<organism evidence="1 2">
    <name type="scientific">Sporocytophaga myxococcoides</name>
    <dbReference type="NCBI Taxonomy" id="153721"/>
    <lineage>
        <taxon>Bacteria</taxon>
        <taxon>Pseudomonadati</taxon>
        <taxon>Bacteroidota</taxon>
        <taxon>Cytophagia</taxon>
        <taxon>Cytophagales</taxon>
        <taxon>Cytophagaceae</taxon>
        <taxon>Sporocytophaga</taxon>
    </lineage>
</organism>
<keyword evidence="2" id="KW-1185">Reference proteome</keyword>
<protein>
    <recommendedName>
        <fullName evidence="3">Three-Cys-motif partner protein TcmP</fullName>
    </recommendedName>
</protein>
<sequence length="386" mass="45162">MFHRDYINFKESITTFKISDMARDLHKKGFDESTQAKLAIFRDYLKEWLPVFLSKKEILWDTVNIFDFFAGPGEDNQGNEGTPLIITQEINPYFDQIISKKIDINLYFNEYDKKKFNVLKERLIPETRDLAPYSIEIDNLDFKEAFNKCYPIMKNKRAANLLFLDQYGIKHINEEIFKKIIQLKATDFLFFISSSTIKRFSDHPEIAKYIGLDKESIESTPYYKIHKKVLEYYKTLIPANMTYHLAPFSLLKSSGGLYGLIFGSGHILGMEKFLTTCWKVDPERGEANFDIDDDRIDNQYDLFTGALKKPKKIEGFERELENNILNCKIKNDRDLYIFSITNGFTPSHTRKILTSLVGKKKIKKNIFDLSHRIIKKEAKVTPIELI</sequence>
<evidence type="ECO:0000313" key="2">
    <source>
        <dbReference type="Proteomes" id="UP000030185"/>
    </source>
</evidence>
<dbReference type="STRING" id="153721.MYP_342"/>
<evidence type="ECO:0000313" key="1">
    <source>
        <dbReference type="EMBL" id="GAL83116.1"/>
    </source>
</evidence>
<dbReference type="eggNOG" id="ENOG502ZE3G">
    <property type="taxonomic scope" value="Bacteria"/>
</dbReference>
<proteinExistence type="predicted"/>
<gene>
    <name evidence="1" type="ORF">MYP_342</name>
</gene>
<evidence type="ECO:0008006" key="3">
    <source>
        <dbReference type="Google" id="ProtNLM"/>
    </source>
</evidence>